<evidence type="ECO:0000259" key="1">
    <source>
        <dbReference type="Pfam" id="PF00419"/>
    </source>
</evidence>
<dbReference type="SUPFAM" id="SSF49401">
    <property type="entry name" value="Bacterial adhesins"/>
    <property type="match status" value="1"/>
</dbReference>
<dbReference type="InterPro" id="IPR008966">
    <property type="entry name" value="Adhesion_dom_sf"/>
</dbReference>
<name>A0A5X8AEY9_SALET</name>
<dbReference type="Pfam" id="PF00419">
    <property type="entry name" value="Fimbrial"/>
    <property type="match status" value="1"/>
</dbReference>
<dbReference type="Gene3D" id="2.60.40.1090">
    <property type="entry name" value="Fimbrial-type adhesion domain"/>
    <property type="match status" value="1"/>
</dbReference>
<sequence>LRFTARYKATATATTPGQANADATFIMKYE</sequence>
<organism evidence="2">
    <name type="scientific">Salmonella enterica subsp. enterica serovar Kentucky</name>
    <dbReference type="NCBI Taxonomy" id="192955"/>
    <lineage>
        <taxon>Bacteria</taxon>
        <taxon>Pseudomonadati</taxon>
        <taxon>Pseudomonadota</taxon>
        <taxon>Gammaproteobacteria</taxon>
        <taxon>Enterobacterales</taxon>
        <taxon>Enterobacteriaceae</taxon>
        <taxon>Salmonella</taxon>
    </lineage>
</organism>
<feature type="non-terminal residue" evidence="2">
    <location>
        <position position="1"/>
    </location>
</feature>
<dbReference type="GO" id="GO:0007155">
    <property type="term" value="P:cell adhesion"/>
    <property type="evidence" value="ECO:0007669"/>
    <property type="project" value="InterPro"/>
</dbReference>
<accession>A0A5X8AEY9</accession>
<dbReference type="GO" id="GO:0009289">
    <property type="term" value="C:pilus"/>
    <property type="evidence" value="ECO:0007669"/>
    <property type="project" value="InterPro"/>
</dbReference>
<feature type="domain" description="Fimbrial-type adhesion" evidence="1">
    <location>
        <begin position="2"/>
        <end position="30"/>
    </location>
</feature>
<proteinExistence type="predicted"/>
<comment type="caution">
    <text evidence="2">The sequence shown here is derived from an EMBL/GenBank/DDBJ whole genome shotgun (WGS) entry which is preliminary data.</text>
</comment>
<gene>
    <name evidence="2" type="primary">fimA</name>
    <name evidence="2" type="ORF">ER558_16995</name>
</gene>
<evidence type="ECO:0000313" key="2">
    <source>
        <dbReference type="EMBL" id="ECA8832515.1"/>
    </source>
</evidence>
<dbReference type="InterPro" id="IPR036937">
    <property type="entry name" value="Adhesion_dom_fimbrial_sf"/>
</dbReference>
<protein>
    <submittedName>
        <fullName evidence="2">Type 1 fimbrial protein subunit FimA</fullName>
    </submittedName>
</protein>
<reference evidence="2" key="1">
    <citation type="submission" date="2019-01" db="EMBL/GenBank/DDBJ databases">
        <authorList>
            <consortium name="GenomeTrakr network: Whole genome sequencing for foodborne pathogen traceback"/>
        </authorList>
    </citation>
    <scope>NUCLEOTIDE SEQUENCE</scope>
    <source>
        <strain evidence="2">FSIS31901449</strain>
    </source>
</reference>
<dbReference type="InterPro" id="IPR000259">
    <property type="entry name" value="Adhesion_dom_fimbrial"/>
</dbReference>
<dbReference type="AlphaFoldDB" id="A0A5X8AEY9"/>
<dbReference type="EMBL" id="AAHVUF010000033">
    <property type="protein sequence ID" value="ECA8832515.1"/>
    <property type="molecule type" value="Genomic_DNA"/>
</dbReference>